<name>A0A0A9XX94_LYGHE</name>
<organism evidence="2">
    <name type="scientific">Lygus hesperus</name>
    <name type="common">Western plant bug</name>
    <dbReference type="NCBI Taxonomy" id="30085"/>
    <lineage>
        <taxon>Eukaryota</taxon>
        <taxon>Metazoa</taxon>
        <taxon>Ecdysozoa</taxon>
        <taxon>Arthropoda</taxon>
        <taxon>Hexapoda</taxon>
        <taxon>Insecta</taxon>
        <taxon>Pterygota</taxon>
        <taxon>Neoptera</taxon>
        <taxon>Paraneoptera</taxon>
        <taxon>Hemiptera</taxon>
        <taxon>Heteroptera</taxon>
        <taxon>Panheteroptera</taxon>
        <taxon>Cimicomorpha</taxon>
        <taxon>Miridae</taxon>
        <taxon>Mirini</taxon>
        <taxon>Lygus</taxon>
    </lineage>
</organism>
<evidence type="ECO:0000313" key="3">
    <source>
        <dbReference type="EMBL" id="JAQ07507.1"/>
    </source>
</evidence>
<evidence type="ECO:0000313" key="2">
    <source>
        <dbReference type="EMBL" id="JAG24519.1"/>
    </source>
</evidence>
<feature type="region of interest" description="Disordered" evidence="1">
    <location>
        <begin position="76"/>
        <end position="99"/>
    </location>
</feature>
<accession>A0A0A9XX94</accession>
<feature type="region of interest" description="Disordered" evidence="1">
    <location>
        <begin position="1"/>
        <end position="33"/>
    </location>
</feature>
<dbReference type="EMBL" id="GBHO01019085">
    <property type="protein sequence ID" value="JAG24519.1"/>
    <property type="molecule type" value="Transcribed_RNA"/>
</dbReference>
<feature type="compositionally biased region" description="Polar residues" evidence="1">
    <location>
        <begin position="24"/>
        <end position="33"/>
    </location>
</feature>
<gene>
    <name evidence="2" type="primary">BRCA2_1</name>
    <name evidence="2" type="ORF">CM83_3326</name>
    <name evidence="3" type="ORF">g.95511</name>
</gene>
<reference evidence="2" key="1">
    <citation type="journal article" date="2014" name="PLoS ONE">
        <title>Transcriptome-Based Identification of ABC Transporters in the Western Tarnished Plant Bug Lygus hesperus.</title>
        <authorList>
            <person name="Hull J.J."/>
            <person name="Chaney K."/>
            <person name="Geib S.M."/>
            <person name="Fabrick J.A."/>
            <person name="Brent C.S."/>
            <person name="Walsh D."/>
            <person name="Lavine L.C."/>
        </authorList>
    </citation>
    <scope>NUCLEOTIDE SEQUENCE</scope>
</reference>
<protein>
    <submittedName>
        <fullName evidence="2">Breast cancer type 2 susceptibility protein</fullName>
    </submittedName>
</protein>
<proteinExistence type="predicted"/>
<sequence>MLPLLEPPSPSSTSLLQTPVRDGTASQSVSPHDSACVSCSSLPNHKATVSSSITTNVGSAPVYERRAKSLTTPTIKQIGDGKSRRSVGSALLTSQSTTSDNACRTHVQNRYRSRYDLVCQLQRWCHKL</sequence>
<evidence type="ECO:0000256" key="1">
    <source>
        <dbReference type="SAM" id="MobiDB-lite"/>
    </source>
</evidence>
<dbReference type="AlphaFoldDB" id="A0A0A9XX94"/>
<reference evidence="2" key="2">
    <citation type="submission" date="2014-07" db="EMBL/GenBank/DDBJ databases">
        <authorList>
            <person name="Hull J."/>
        </authorList>
    </citation>
    <scope>NUCLEOTIDE SEQUENCE</scope>
</reference>
<feature type="compositionally biased region" description="Pro residues" evidence="1">
    <location>
        <begin position="1"/>
        <end position="10"/>
    </location>
</feature>
<reference evidence="3" key="3">
    <citation type="journal article" date="2016" name="Gigascience">
        <title>De novo construction of an expanded transcriptome assembly for the western tarnished plant bug, Lygus hesperus.</title>
        <authorList>
            <person name="Tassone E.E."/>
            <person name="Geib S.M."/>
            <person name="Hall B."/>
            <person name="Fabrick J.A."/>
            <person name="Brent C.S."/>
            <person name="Hull J.J."/>
        </authorList>
    </citation>
    <scope>NUCLEOTIDE SEQUENCE</scope>
</reference>
<dbReference type="EMBL" id="GDHC01011122">
    <property type="protein sequence ID" value="JAQ07507.1"/>
    <property type="molecule type" value="Transcribed_RNA"/>
</dbReference>